<name>A0ACB8QIW1_9AGAM</name>
<evidence type="ECO:0000313" key="1">
    <source>
        <dbReference type="EMBL" id="KAI0031555.1"/>
    </source>
</evidence>
<reference evidence="1" key="2">
    <citation type="journal article" date="2022" name="New Phytol.">
        <title>Evolutionary transition to the ectomycorrhizal habit in the genomes of a hyperdiverse lineage of mushroom-forming fungi.</title>
        <authorList>
            <person name="Looney B."/>
            <person name="Miyauchi S."/>
            <person name="Morin E."/>
            <person name="Drula E."/>
            <person name="Courty P.E."/>
            <person name="Kohler A."/>
            <person name="Kuo A."/>
            <person name="LaButti K."/>
            <person name="Pangilinan J."/>
            <person name="Lipzen A."/>
            <person name="Riley R."/>
            <person name="Andreopoulos W."/>
            <person name="He G."/>
            <person name="Johnson J."/>
            <person name="Nolan M."/>
            <person name="Tritt A."/>
            <person name="Barry K.W."/>
            <person name="Grigoriev I.V."/>
            <person name="Nagy L.G."/>
            <person name="Hibbett D."/>
            <person name="Henrissat B."/>
            <person name="Matheny P.B."/>
            <person name="Labbe J."/>
            <person name="Martin F.M."/>
        </authorList>
    </citation>
    <scope>NUCLEOTIDE SEQUENCE</scope>
    <source>
        <strain evidence="1">EC-137</strain>
    </source>
</reference>
<gene>
    <name evidence="1" type="ORF">K488DRAFT_29924</name>
</gene>
<feature type="non-terminal residue" evidence="1">
    <location>
        <position position="294"/>
    </location>
</feature>
<feature type="non-terminal residue" evidence="1">
    <location>
        <position position="1"/>
    </location>
</feature>
<protein>
    <submittedName>
        <fullName evidence="1">GPCR fungal pheromone mating factor</fullName>
    </submittedName>
</protein>
<evidence type="ECO:0000313" key="2">
    <source>
        <dbReference type="Proteomes" id="UP000814128"/>
    </source>
</evidence>
<sequence>ADPTYPFLPVSSIVGAALLLLVLTVNFVRQSYNLGVSFLCFWLFWELSATGINTILWSDNADLKLYVYCDIVSHLFMITYAAKPACTLLISRRLYKVVSSRSVLLPSRKEVISSDYIVQDARFLVEEGFGCIDTAKSSWLTMILIYSWPIIFSSISVLFYCPKVVYVFYRRSRDIDHFFQSSSSVSRPNYLRLLVLASLDIILTLPIAIASFVDQLSSPSPGYSIPLYTGWKLTHSDWTPISLSYSDLETDDGRGWTFTVYYLNHWSSVVLALVIFSLFGLTADARTTYRRAFY</sequence>
<dbReference type="EMBL" id="MU273576">
    <property type="protein sequence ID" value="KAI0031555.1"/>
    <property type="molecule type" value="Genomic_DNA"/>
</dbReference>
<reference evidence="1" key="1">
    <citation type="submission" date="2021-02" db="EMBL/GenBank/DDBJ databases">
        <authorList>
            <consortium name="DOE Joint Genome Institute"/>
            <person name="Ahrendt S."/>
            <person name="Looney B.P."/>
            <person name="Miyauchi S."/>
            <person name="Morin E."/>
            <person name="Drula E."/>
            <person name="Courty P.E."/>
            <person name="Chicoki N."/>
            <person name="Fauchery L."/>
            <person name="Kohler A."/>
            <person name="Kuo A."/>
            <person name="Labutti K."/>
            <person name="Pangilinan J."/>
            <person name="Lipzen A."/>
            <person name="Riley R."/>
            <person name="Andreopoulos W."/>
            <person name="He G."/>
            <person name="Johnson J."/>
            <person name="Barry K.W."/>
            <person name="Grigoriev I.V."/>
            <person name="Nagy L."/>
            <person name="Hibbett D."/>
            <person name="Henrissat B."/>
            <person name="Matheny P.B."/>
            <person name="Labbe J."/>
            <person name="Martin F."/>
        </authorList>
    </citation>
    <scope>NUCLEOTIDE SEQUENCE</scope>
    <source>
        <strain evidence="1">EC-137</strain>
    </source>
</reference>
<accession>A0ACB8QIW1</accession>
<dbReference type="Proteomes" id="UP000814128">
    <property type="component" value="Unassembled WGS sequence"/>
</dbReference>
<organism evidence="1 2">
    <name type="scientific">Vararia minispora EC-137</name>
    <dbReference type="NCBI Taxonomy" id="1314806"/>
    <lineage>
        <taxon>Eukaryota</taxon>
        <taxon>Fungi</taxon>
        <taxon>Dikarya</taxon>
        <taxon>Basidiomycota</taxon>
        <taxon>Agaricomycotina</taxon>
        <taxon>Agaricomycetes</taxon>
        <taxon>Russulales</taxon>
        <taxon>Lachnocladiaceae</taxon>
        <taxon>Vararia</taxon>
    </lineage>
</organism>
<keyword evidence="2" id="KW-1185">Reference proteome</keyword>
<comment type="caution">
    <text evidence="1">The sequence shown here is derived from an EMBL/GenBank/DDBJ whole genome shotgun (WGS) entry which is preliminary data.</text>
</comment>
<proteinExistence type="predicted"/>